<evidence type="ECO:0000313" key="5">
    <source>
        <dbReference type="EMBL" id="KKN20488.1"/>
    </source>
</evidence>
<dbReference type="InterPro" id="IPR018060">
    <property type="entry name" value="HTH_AraC"/>
</dbReference>
<dbReference type="PROSITE" id="PS00041">
    <property type="entry name" value="HTH_ARAC_FAMILY_1"/>
    <property type="match status" value="1"/>
</dbReference>
<keyword evidence="3" id="KW-0804">Transcription</keyword>
<gene>
    <name evidence="5" type="ORF">LCGC14_0935170</name>
</gene>
<dbReference type="InterPro" id="IPR018062">
    <property type="entry name" value="HTH_AraC-typ_CS"/>
</dbReference>
<dbReference type="SMART" id="SM00871">
    <property type="entry name" value="AraC_E_bind"/>
    <property type="match status" value="1"/>
</dbReference>
<dbReference type="GO" id="GO:0003700">
    <property type="term" value="F:DNA-binding transcription factor activity"/>
    <property type="evidence" value="ECO:0007669"/>
    <property type="project" value="InterPro"/>
</dbReference>
<name>A0A0F9RTA1_9ZZZZ</name>
<dbReference type="InterPro" id="IPR029442">
    <property type="entry name" value="GyrI-like"/>
</dbReference>
<dbReference type="InterPro" id="IPR011256">
    <property type="entry name" value="Reg_factor_effector_dom_sf"/>
</dbReference>
<feature type="domain" description="HTH araC/xylS-type" evidence="4">
    <location>
        <begin position="17"/>
        <end position="116"/>
    </location>
</feature>
<dbReference type="EMBL" id="LAZR01003238">
    <property type="protein sequence ID" value="KKN20488.1"/>
    <property type="molecule type" value="Genomic_DNA"/>
</dbReference>
<dbReference type="InterPro" id="IPR010499">
    <property type="entry name" value="AraC_E-bd"/>
</dbReference>
<comment type="caution">
    <text evidence="5">The sequence shown here is derived from an EMBL/GenBank/DDBJ whole genome shotgun (WGS) entry which is preliminary data.</text>
</comment>
<dbReference type="GO" id="GO:0043565">
    <property type="term" value="F:sequence-specific DNA binding"/>
    <property type="evidence" value="ECO:0007669"/>
    <property type="project" value="InterPro"/>
</dbReference>
<dbReference type="Gene3D" id="1.10.10.60">
    <property type="entry name" value="Homeodomain-like"/>
    <property type="match status" value="2"/>
</dbReference>
<keyword evidence="2" id="KW-0238">DNA-binding</keyword>
<dbReference type="SUPFAM" id="SSF46689">
    <property type="entry name" value="Homeodomain-like"/>
    <property type="match status" value="2"/>
</dbReference>
<dbReference type="PANTHER" id="PTHR40055:SF1">
    <property type="entry name" value="TRANSCRIPTIONAL REGULATOR YGIV-RELATED"/>
    <property type="match status" value="1"/>
</dbReference>
<organism evidence="5">
    <name type="scientific">marine sediment metagenome</name>
    <dbReference type="NCBI Taxonomy" id="412755"/>
    <lineage>
        <taxon>unclassified sequences</taxon>
        <taxon>metagenomes</taxon>
        <taxon>ecological metagenomes</taxon>
    </lineage>
</organism>
<accession>A0A0F9RTA1</accession>
<dbReference type="InterPro" id="IPR050908">
    <property type="entry name" value="SmbC-like"/>
</dbReference>
<dbReference type="Pfam" id="PF06445">
    <property type="entry name" value="GyrI-like"/>
    <property type="match status" value="1"/>
</dbReference>
<dbReference type="PRINTS" id="PR00032">
    <property type="entry name" value="HTHARAC"/>
</dbReference>
<dbReference type="Gene3D" id="3.20.80.10">
    <property type="entry name" value="Regulatory factor, effector binding domain"/>
    <property type="match status" value="1"/>
</dbReference>
<dbReference type="PANTHER" id="PTHR40055">
    <property type="entry name" value="TRANSCRIPTIONAL REGULATOR YGIV-RELATED"/>
    <property type="match status" value="1"/>
</dbReference>
<sequence length="307" mass="35904">MTSKEIRLQPEYINRINKALVFIDHNLDTPLNLETVATIACYSPYHFHRLFKAITSETLNDYITRTRIEKAASVLMHRKEISVTELLFRYGFTSQSSFTRAFKNFYGVSPRAFRKQYIDRHSKIRQSESKNGQVQQRFEKYICNINTLKQWIEMNSNIESKEISELHLASITQIGTRGIEQAFERLIHWAVPKGLFDNPNTKMARIFYDSFKITSADKVRMSVGLLTDKPFKADGEIHEITIKPSKCIVGRFEITPDEFEKAWSGLFIWMNENGYRKAEGNPFEIYQNDFREHPENKCIVDMHIPIA</sequence>
<dbReference type="InterPro" id="IPR020449">
    <property type="entry name" value="Tscrpt_reg_AraC-type_HTH"/>
</dbReference>
<dbReference type="SMART" id="SM00342">
    <property type="entry name" value="HTH_ARAC"/>
    <property type="match status" value="1"/>
</dbReference>
<proteinExistence type="predicted"/>
<dbReference type="AlphaFoldDB" id="A0A0F9RTA1"/>
<dbReference type="InterPro" id="IPR009057">
    <property type="entry name" value="Homeodomain-like_sf"/>
</dbReference>
<reference evidence="5" key="1">
    <citation type="journal article" date="2015" name="Nature">
        <title>Complex archaea that bridge the gap between prokaryotes and eukaryotes.</title>
        <authorList>
            <person name="Spang A."/>
            <person name="Saw J.H."/>
            <person name="Jorgensen S.L."/>
            <person name="Zaremba-Niedzwiedzka K."/>
            <person name="Martijn J."/>
            <person name="Lind A.E."/>
            <person name="van Eijk R."/>
            <person name="Schleper C."/>
            <person name="Guy L."/>
            <person name="Ettema T.J."/>
        </authorList>
    </citation>
    <scope>NUCLEOTIDE SEQUENCE</scope>
</reference>
<keyword evidence="1" id="KW-0805">Transcription regulation</keyword>
<evidence type="ECO:0000259" key="4">
    <source>
        <dbReference type="PROSITE" id="PS01124"/>
    </source>
</evidence>
<protein>
    <recommendedName>
        <fullName evidence="4">HTH araC/xylS-type domain-containing protein</fullName>
    </recommendedName>
</protein>
<evidence type="ECO:0000256" key="2">
    <source>
        <dbReference type="ARBA" id="ARBA00023125"/>
    </source>
</evidence>
<dbReference type="SUPFAM" id="SSF55136">
    <property type="entry name" value="Probable bacterial effector-binding domain"/>
    <property type="match status" value="1"/>
</dbReference>
<dbReference type="Pfam" id="PF12833">
    <property type="entry name" value="HTH_18"/>
    <property type="match status" value="1"/>
</dbReference>
<evidence type="ECO:0000256" key="3">
    <source>
        <dbReference type="ARBA" id="ARBA00023163"/>
    </source>
</evidence>
<dbReference type="PROSITE" id="PS01124">
    <property type="entry name" value="HTH_ARAC_FAMILY_2"/>
    <property type="match status" value="1"/>
</dbReference>
<evidence type="ECO:0000256" key="1">
    <source>
        <dbReference type="ARBA" id="ARBA00023015"/>
    </source>
</evidence>